<dbReference type="AlphaFoldDB" id="A0AAD6YG56"/>
<keyword evidence="2" id="KW-1185">Reference proteome</keyword>
<reference evidence="1" key="1">
    <citation type="submission" date="2023-03" db="EMBL/GenBank/DDBJ databases">
        <title>Massive genome expansion in bonnet fungi (Mycena s.s.) driven by repeated elements and novel gene families across ecological guilds.</title>
        <authorList>
            <consortium name="Lawrence Berkeley National Laboratory"/>
            <person name="Harder C.B."/>
            <person name="Miyauchi S."/>
            <person name="Viragh M."/>
            <person name="Kuo A."/>
            <person name="Thoen E."/>
            <person name="Andreopoulos B."/>
            <person name="Lu D."/>
            <person name="Skrede I."/>
            <person name="Drula E."/>
            <person name="Henrissat B."/>
            <person name="Morin E."/>
            <person name="Kohler A."/>
            <person name="Barry K."/>
            <person name="LaButti K."/>
            <person name="Morin E."/>
            <person name="Salamov A."/>
            <person name="Lipzen A."/>
            <person name="Mereny Z."/>
            <person name="Hegedus B."/>
            <person name="Baldrian P."/>
            <person name="Stursova M."/>
            <person name="Weitz H."/>
            <person name="Taylor A."/>
            <person name="Grigoriev I.V."/>
            <person name="Nagy L.G."/>
            <person name="Martin F."/>
            <person name="Kauserud H."/>
        </authorList>
    </citation>
    <scope>NUCLEOTIDE SEQUENCE</scope>
    <source>
        <strain evidence="1">9144</strain>
    </source>
</reference>
<feature type="non-terminal residue" evidence="1">
    <location>
        <position position="1"/>
    </location>
</feature>
<name>A0AAD6YG56_9AGAR</name>
<dbReference type="Proteomes" id="UP001219525">
    <property type="component" value="Unassembled WGS sequence"/>
</dbReference>
<accession>A0AAD6YG56</accession>
<feature type="non-terminal residue" evidence="1">
    <location>
        <position position="150"/>
    </location>
</feature>
<sequence length="150" mass="16939">GNVRAFSFLGRTYSDKTRNLLDPERAHKSLIVQRNIIESFPLSKQRRRRQIPFVQLRADLKSGADNIIPDDDEDPANGNITELARCLNELPEDGDAGDDTFPEPKIAQVILRPSIRLHFGTEELYDLDKIFAEASIKIVSTWGGSLLSYQ</sequence>
<evidence type="ECO:0000313" key="1">
    <source>
        <dbReference type="EMBL" id="KAJ7211674.1"/>
    </source>
</evidence>
<protein>
    <submittedName>
        <fullName evidence="1">Uncharacterized protein</fullName>
    </submittedName>
</protein>
<proteinExistence type="predicted"/>
<organism evidence="1 2">
    <name type="scientific">Mycena pura</name>
    <dbReference type="NCBI Taxonomy" id="153505"/>
    <lineage>
        <taxon>Eukaryota</taxon>
        <taxon>Fungi</taxon>
        <taxon>Dikarya</taxon>
        <taxon>Basidiomycota</taxon>
        <taxon>Agaricomycotina</taxon>
        <taxon>Agaricomycetes</taxon>
        <taxon>Agaricomycetidae</taxon>
        <taxon>Agaricales</taxon>
        <taxon>Marasmiineae</taxon>
        <taxon>Mycenaceae</taxon>
        <taxon>Mycena</taxon>
    </lineage>
</organism>
<dbReference type="EMBL" id="JARJCW010000025">
    <property type="protein sequence ID" value="KAJ7211674.1"/>
    <property type="molecule type" value="Genomic_DNA"/>
</dbReference>
<gene>
    <name evidence="1" type="ORF">GGX14DRAFT_322373</name>
</gene>
<comment type="caution">
    <text evidence="1">The sequence shown here is derived from an EMBL/GenBank/DDBJ whole genome shotgun (WGS) entry which is preliminary data.</text>
</comment>
<evidence type="ECO:0000313" key="2">
    <source>
        <dbReference type="Proteomes" id="UP001219525"/>
    </source>
</evidence>